<dbReference type="GO" id="GO:0003700">
    <property type="term" value="F:DNA-binding transcription factor activity"/>
    <property type="evidence" value="ECO:0007669"/>
    <property type="project" value="TreeGrafter"/>
</dbReference>
<dbReference type="GO" id="GO:0003677">
    <property type="term" value="F:DNA binding"/>
    <property type="evidence" value="ECO:0007669"/>
    <property type="project" value="UniProtKB-KW"/>
</dbReference>
<proteinExistence type="predicted"/>
<name>A0A2M7TZG2_9BACT</name>
<comment type="caution">
    <text evidence="3">The sequence shown here is derived from an EMBL/GenBank/DDBJ whole genome shotgun (WGS) entry which is preliminary data.</text>
</comment>
<dbReference type="InterPro" id="IPR050807">
    <property type="entry name" value="TransReg_Diox_bact_type"/>
</dbReference>
<reference evidence="4" key="1">
    <citation type="submission" date="2017-09" db="EMBL/GenBank/DDBJ databases">
        <title>Depth-based differentiation of microbial function through sediment-hosted aquifers and enrichment of novel symbionts in the deep terrestrial subsurface.</title>
        <authorList>
            <person name="Probst A.J."/>
            <person name="Ladd B."/>
            <person name="Jarett J.K."/>
            <person name="Geller-Mcgrath D.E."/>
            <person name="Sieber C.M.K."/>
            <person name="Emerson J.B."/>
            <person name="Anantharaman K."/>
            <person name="Thomas B.C."/>
            <person name="Malmstrom R."/>
            <person name="Stieglmeier M."/>
            <person name="Klingl A."/>
            <person name="Woyke T."/>
            <person name="Ryan C.M."/>
            <person name="Banfield J.F."/>
        </authorList>
    </citation>
    <scope>NUCLEOTIDE SEQUENCE [LARGE SCALE GENOMIC DNA]</scope>
</reference>
<feature type="domain" description="HTH cro/C1-type" evidence="2">
    <location>
        <begin position="38"/>
        <end position="92"/>
    </location>
</feature>
<dbReference type="PANTHER" id="PTHR46797">
    <property type="entry name" value="HTH-TYPE TRANSCRIPTIONAL REGULATOR"/>
    <property type="match status" value="1"/>
</dbReference>
<dbReference type="PANTHER" id="PTHR46797:SF20">
    <property type="entry name" value="BLR4304 PROTEIN"/>
    <property type="match status" value="1"/>
</dbReference>
<gene>
    <name evidence="3" type="ORF">COY16_02920</name>
</gene>
<keyword evidence="1" id="KW-0238">DNA-binding</keyword>
<dbReference type="AlphaFoldDB" id="A0A2M7TZG2"/>
<dbReference type="EMBL" id="PFOB01000034">
    <property type="protein sequence ID" value="PIZ63032.1"/>
    <property type="molecule type" value="Genomic_DNA"/>
</dbReference>
<dbReference type="SMART" id="SM00530">
    <property type="entry name" value="HTH_XRE"/>
    <property type="match status" value="1"/>
</dbReference>
<accession>A0A2M7TZG2</accession>
<dbReference type="PROSITE" id="PS50943">
    <property type="entry name" value="HTH_CROC1"/>
    <property type="match status" value="1"/>
</dbReference>
<evidence type="ECO:0000256" key="1">
    <source>
        <dbReference type="ARBA" id="ARBA00023125"/>
    </source>
</evidence>
<sequence>MKNQHKTIGLKAFSRNFTPEQRKIVEEEINYYDLLTSFKEAREKRGITQEELATKANVNRTTLSKIESGLRNATIETLSKLASAMDMQLEVKLKIV</sequence>
<dbReference type="Proteomes" id="UP000228503">
    <property type="component" value="Unassembled WGS sequence"/>
</dbReference>
<organism evidence="3 4">
    <name type="scientific">Candidatus Roizmanbacteria bacterium CG_4_10_14_0_2_um_filter_39_13</name>
    <dbReference type="NCBI Taxonomy" id="1974825"/>
    <lineage>
        <taxon>Bacteria</taxon>
        <taxon>Candidatus Roizmaniibacteriota</taxon>
    </lineage>
</organism>
<dbReference type="CDD" id="cd00093">
    <property type="entry name" value="HTH_XRE"/>
    <property type="match status" value="1"/>
</dbReference>
<evidence type="ECO:0000313" key="4">
    <source>
        <dbReference type="Proteomes" id="UP000228503"/>
    </source>
</evidence>
<evidence type="ECO:0000259" key="2">
    <source>
        <dbReference type="PROSITE" id="PS50943"/>
    </source>
</evidence>
<dbReference type="Pfam" id="PF01381">
    <property type="entry name" value="HTH_3"/>
    <property type="match status" value="1"/>
</dbReference>
<dbReference type="InterPro" id="IPR010982">
    <property type="entry name" value="Lambda_DNA-bd_dom_sf"/>
</dbReference>
<dbReference type="SUPFAM" id="SSF47413">
    <property type="entry name" value="lambda repressor-like DNA-binding domains"/>
    <property type="match status" value="1"/>
</dbReference>
<evidence type="ECO:0000313" key="3">
    <source>
        <dbReference type="EMBL" id="PIZ63032.1"/>
    </source>
</evidence>
<protein>
    <recommendedName>
        <fullName evidence="2">HTH cro/C1-type domain-containing protein</fullName>
    </recommendedName>
</protein>
<dbReference type="InterPro" id="IPR001387">
    <property type="entry name" value="Cro/C1-type_HTH"/>
</dbReference>
<dbReference type="Gene3D" id="1.10.260.40">
    <property type="entry name" value="lambda repressor-like DNA-binding domains"/>
    <property type="match status" value="1"/>
</dbReference>
<dbReference type="GO" id="GO:0005829">
    <property type="term" value="C:cytosol"/>
    <property type="evidence" value="ECO:0007669"/>
    <property type="project" value="TreeGrafter"/>
</dbReference>